<protein>
    <submittedName>
        <fullName evidence="1">Nitroimidazol reductase NimA-like FMN-containing flavoprotein (Pyridoxamine 5'-phosphate oxidase superfamily)</fullName>
    </submittedName>
</protein>
<dbReference type="InterPro" id="IPR024747">
    <property type="entry name" value="Pyridox_Oxase-rel"/>
</dbReference>
<organism evidence="1 2">
    <name type="scientific">Crossiella cryophila</name>
    <dbReference type="NCBI Taxonomy" id="43355"/>
    <lineage>
        <taxon>Bacteria</taxon>
        <taxon>Bacillati</taxon>
        <taxon>Actinomycetota</taxon>
        <taxon>Actinomycetes</taxon>
        <taxon>Pseudonocardiales</taxon>
        <taxon>Pseudonocardiaceae</taxon>
        <taxon>Crossiella</taxon>
    </lineage>
</organism>
<evidence type="ECO:0000313" key="1">
    <source>
        <dbReference type="EMBL" id="MBB4680250.1"/>
    </source>
</evidence>
<proteinExistence type="predicted"/>
<dbReference type="Proteomes" id="UP000533598">
    <property type="component" value="Unassembled WGS sequence"/>
</dbReference>
<dbReference type="RefSeq" id="WP_185005910.1">
    <property type="nucleotide sequence ID" value="NZ_BAAAUI010000009.1"/>
</dbReference>
<accession>A0A7W7CFP5</accession>
<comment type="caution">
    <text evidence="1">The sequence shown here is derived from an EMBL/GenBank/DDBJ whole genome shotgun (WGS) entry which is preliminary data.</text>
</comment>
<keyword evidence="2" id="KW-1185">Reference proteome</keyword>
<dbReference type="AlphaFoldDB" id="A0A7W7CFP5"/>
<reference evidence="1 2" key="1">
    <citation type="submission" date="2020-08" db="EMBL/GenBank/DDBJ databases">
        <title>Sequencing the genomes of 1000 actinobacteria strains.</title>
        <authorList>
            <person name="Klenk H.-P."/>
        </authorList>
    </citation>
    <scope>NUCLEOTIDE SEQUENCE [LARGE SCALE GENOMIC DNA]</scope>
    <source>
        <strain evidence="1 2">DSM 44230</strain>
    </source>
</reference>
<evidence type="ECO:0000313" key="2">
    <source>
        <dbReference type="Proteomes" id="UP000533598"/>
    </source>
</evidence>
<sequence>MFETTSRWELTERECLHLLGIAPIGRIVFTEQALPAILPVRFVLREGGIILRTTADSRLARAVRDAVVAFEVDHFTDAHCAGWSVVALGRVRALRDPLPANVLAVLERCAGPAAARPHYLRIGIELLSGHRRDA</sequence>
<dbReference type="Gene3D" id="2.30.110.10">
    <property type="entry name" value="Electron Transport, Fmn-binding Protein, Chain A"/>
    <property type="match status" value="1"/>
</dbReference>
<dbReference type="EMBL" id="JACHMH010000001">
    <property type="protein sequence ID" value="MBB4680250.1"/>
    <property type="molecule type" value="Genomic_DNA"/>
</dbReference>
<gene>
    <name evidence="1" type="ORF">HNR67_006368</name>
</gene>
<dbReference type="Pfam" id="PF12900">
    <property type="entry name" value="Pyridox_ox_2"/>
    <property type="match status" value="1"/>
</dbReference>
<dbReference type="InterPro" id="IPR012349">
    <property type="entry name" value="Split_barrel_FMN-bd"/>
</dbReference>
<name>A0A7W7CFP5_9PSEU</name>
<dbReference type="SUPFAM" id="SSF50475">
    <property type="entry name" value="FMN-binding split barrel"/>
    <property type="match status" value="1"/>
</dbReference>